<keyword evidence="6 8" id="KW-0472">Membrane</keyword>
<evidence type="ECO:0000256" key="1">
    <source>
        <dbReference type="ARBA" id="ARBA00004575"/>
    </source>
</evidence>
<organism evidence="9">
    <name type="scientific">Soboliphyme baturini</name>
    <dbReference type="NCBI Taxonomy" id="241478"/>
    <lineage>
        <taxon>Eukaryota</taxon>
        <taxon>Metazoa</taxon>
        <taxon>Ecdysozoa</taxon>
        <taxon>Nematoda</taxon>
        <taxon>Enoplea</taxon>
        <taxon>Dorylaimia</taxon>
        <taxon>Dioctophymatida</taxon>
        <taxon>Dioctophymatoidea</taxon>
        <taxon>Soboliphymatidae</taxon>
        <taxon>Soboliphyme</taxon>
    </lineage>
</organism>
<evidence type="ECO:0000256" key="6">
    <source>
        <dbReference type="ARBA" id="ARBA00023136"/>
    </source>
</evidence>
<evidence type="ECO:0000256" key="5">
    <source>
        <dbReference type="ARBA" id="ARBA00022989"/>
    </source>
</evidence>
<keyword evidence="4" id="KW-0732">Signal</keyword>
<proteinExistence type="inferred from homology"/>
<name>A0A183IND2_9BILA</name>
<dbReference type="GO" id="GO:0005637">
    <property type="term" value="C:nuclear inner membrane"/>
    <property type="evidence" value="ECO:0007669"/>
    <property type="project" value="UniProtKB-SubCell"/>
</dbReference>
<evidence type="ECO:0000256" key="2">
    <source>
        <dbReference type="ARBA" id="ARBA00005748"/>
    </source>
</evidence>
<accession>A0A183IND2</accession>
<comment type="similarity">
    <text evidence="2">Belongs to the NEMP family.</text>
</comment>
<evidence type="ECO:0000256" key="4">
    <source>
        <dbReference type="ARBA" id="ARBA00022729"/>
    </source>
</evidence>
<sequence>LITALLTSAFIYRVGTPSNCKTQNLVQWSLQCLAIFLLYSGSQLRSVSLAIIVSCIVVKLVPVWLIEFVAYAKHRLFPEKYRFLTKDEYEQQGVVETERALNDLRIFCRSPGCDSWKLVSRLRTPANSADCFAFCLVLNAKIIARFADFVAGASDVSSDEAMRHDHTVSEVNEFCASGSYEDDVLTDENDTDSSEDEFISGAAPLTNRSYNLNSTRRTSFNYR</sequence>
<evidence type="ECO:0000313" key="9">
    <source>
        <dbReference type="WBParaSite" id="SBAD_0000533801-mRNA-1"/>
    </source>
</evidence>
<evidence type="ECO:0000256" key="7">
    <source>
        <dbReference type="ARBA" id="ARBA00023242"/>
    </source>
</evidence>
<evidence type="ECO:0000256" key="8">
    <source>
        <dbReference type="SAM" id="Phobius"/>
    </source>
</evidence>
<dbReference type="PANTHER" id="PTHR13598">
    <property type="entry name" value="AT07567P-RELATED"/>
    <property type="match status" value="1"/>
</dbReference>
<keyword evidence="7" id="KW-0539">Nucleus</keyword>
<keyword evidence="5 8" id="KW-1133">Transmembrane helix</keyword>
<dbReference type="PANTHER" id="PTHR13598:SF1">
    <property type="entry name" value="AT07567P-RELATED"/>
    <property type="match status" value="1"/>
</dbReference>
<reference evidence="9" key="1">
    <citation type="submission" date="2016-06" db="UniProtKB">
        <authorList>
            <consortium name="WormBaseParasite"/>
        </authorList>
    </citation>
    <scope>IDENTIFICATION</scope>
</reference>
<dbReference type="AlphaFoldDB" id="A0A183IND2"/>
<dbReference type="Pfam" id="PF10225">
    <property type="entry name" value="NEMP"/>
    <property type="match status" value="1"/>
</dbReference>
<feature type="transmembrane region" description="Helical" evidence="8">
    <location>
        <begin position="47"/>
        <end position="72"/>
    </location>
</feature>
<protein>
    <submittedName>
        <fullName evidence="9">G_PROTEIN_RECEP_F1_2 domain-containing protein</fullName>
    </submittedName>
</protein>
<evidence type="ECO:0000256" key="3">
    <source>
        <dbReference type="ARBA" id="ARBA00022692"/>
    </source>
</evidence>
<dbReference type="WBParaSite" id="SBAD_0000533801-mRNA-1">
    <property type="protein sequence ID" value="SBAD_0000533801-mRNA-1"/>
    <property type="gene ID" value="SBAD_0000533801"/>
</dbReference>
<dbReference type="InterPro" id="IPR019358">
    <property type="entry name" value="NEMP_fam"/>
</dbReference>
<comment type="subcellular location">
    <subcellularLocation>
        <location evidence="1">Nucleus inner membrane</location>
        <topology evidence="1">Multi-pass membrane protein</topology>
        <orientation evidence="1">Nucleoplasmic side</orientation>
    </subcellularLocation>
</comment>
<keyword evidence="3 8" id="KW-0812">Transmembrane</keyword>